<dbReference type="Pfam" id="PF00668">
    <property type="entry name" value="Condensation"/>
    <property type="match status" value="1"/>
</dbReference>
<feature type="domain" description="Condensation" evidence="1">
    <location>
        <begin position="21"/>
        <end position="331"/>
    </location>
</feature>
<dbReference type="InterPro" id="IPR001242">
    <property type="entry name" value="Condensation_dom"/>
</dbReference>
<dbReference type="PANTHER" id="PTHR45527:SF1">
    <property type="entry name" value="FATTY ACID SYNTHASE"/>
    <property type="match status" value="1"/>
</dbReference>
<dbReference type="PANTHER" id="PTHR45527">
    <property type="entry name" value="NONRIBOSOMAL PEPTIDE SYNTHETASE"/>
    <property type="match status" value="1"/>
</dbReference>
<dbReference type="EMBL" id="JACIBV010000001">
    <property type="protein sequence ID" value="MBB3732634.1"/>
    <property type="molecule type" value="Genomic_DNA"/>
</dbReference>
<evidence type="ECO:0000313" key="3">
    <source>
        <dbReference type="Proteomes" id="UP000579945"/>
    </source>
</evidence>
<reference evidence="2 3" key="1">
    <citation type="submission" date="2020-08" db="EMBL/GenBank/DDBJ databases">
        <title>Sequencing the genomes of 1000 actinobacteria strains.</title>
        <authorList>
            <person name="Klenk H.-P."/>
        </authorList>
    </citation>
    <scope>NUCLEOTIDE SEQUENCE [LARGE SCALE GENOMIC DNA]</scope>
    <source>
        <strain evidence="2 3">DSM 44320</strain>
    </source>
</reference>
<gene>
    <name evidence="2" type="ORF">FHR33_008494</name>
</gene>
<dbReference type="GeneID" id="95394654"/>
<comment type="caution">
    <text evidence="2">The sequence shown here is derived from an EMBL/GenBank/DDBJ whole genome shotgun (WGS) entry which is preliminary data.</text>
</comment>
<evidence type="ECO:0000259" key="1">
    <source>
        <dbReference type="Pfam" id="PF00668"/>
    </source>
</evidence>
<dbReference type="GO" id="GO:0009239">
    <property type="term" value="P:enterobactin biosynthetic process"/>
    <property type="evidence" value="ECO:0007669"/>
    <property type="project" value="TreeGrafter"/>
</dbReference>
<dbReference type="AlphaFoldDB" id="A0A7W5VJE3"/>
<dbReference type="GO" id="GO:0031177">
    <property type="term" value="F:phosphopantetheine binding"/>
    <property type="evidence" value="ECO:0007669"/>
    <property type="project" value="TreeGrafter"/>
</dbReference>
<sequence>MITEVGGESVEFTGERVAGAPLTWGQQSIWHSTRWLEDGDPYFNLPWVLPVHGRRDLKTVLSALGALLDRHESLRTTWEDTPRGPVQQVTGHGELRVEVVEAAEVKPRQAAATVAAELAATGFDYARELPLRCSVVCDSAGRPGALALALTHFAVDGWALDLLAAEWRALLTGRPLPAPLWHPLDQAAFEQGEGAARGARSLRYWREAMDRAPATLFGERKQEPERPRFVKVGMESAALAAAAEILAARWAVSTTSVLVAATAVLLGEMTGQRDIALQFIVGNRHDPRMRAMVGTAVQDGLFVLAIPDGHVADAARAAHASAMAAYRHAHYDPAEQRALRDEPGRPDLSAYFNDVRSFPGWPNRPRGHPAELTGRTRTFDAGAWDEVDASFFLSTGPATDTCQLYLLTDTARLSRAAAEAMLRAIETLLVTSVTRDVPLAGIGELGIYEETR</sequence>
<dbReference type="GO" id="GO:0043041">
    <property type="term" value="P:amino acid activation for nonribosomal peptide biosynthetic process"/>
    <property type="evidence" value="ECO:0007669"/>
    <property type="project" value="TreeGrafter"/>
</dbReference>
<accession>A0A7W5VJE3</accession>
<name>A0A7W5VJE3_9ACTN</name>
<dbReference type="GO" id="GO:0047527">
    <property type="term" value="F:2,3-dihydroxybenzoate-serine ligase activity"/>
    <property type="evidence" value="ECO:0007669"/>
    <property type="project" value="TreeGrafter"/>
</dbReference>
<organism evidence="2 3">
    <name type="scientific">Nonomuraea dietziae</name>
    <dbReference type="NCBI Taxonomy" id="65515"/>
    <lineage>
        <taxon>Bacteria</taxon>
        <taxon>Bacillati</taxon>
        <taxon>Actinomycetota</taxon>
        <taxon>Actinomycetes</taxon>
        <taxon>Streptosporangiales</taxon>
        <taxon>Streptosporangiaceae</taxon>
        <taxon>Nonomuraea</taxon>
    </lineage>
</organism>
<dbReference type="GO" id="GO:0008610">
    <property type="term" value="P:lipid biosynthetic process"/>
    <property type="evidence" value="ECO:0007669"/>
    <property type="project" value="UniProtKB-ARBA"/>
</dbReference>
<dbReference type="Proteomes" id="UP000579945">
    <property type="component" value="Unassembled WGS sequence"/>
</dbReference>
<keyword evidence="3" id="KW-1185">Reference proteome</keyword>
<dbReference type="InterPro" id="IPR023213">
    <property type="entry name" value="CAT-like_dom_sf"/>
</dbReference>
<protein>
    <recommendedName>
        <fullName evidence="1">Condensation domain-containing protein</fullName>
    </recommendedName>
</protein>
<dbReference type="SUPFAM" id="SSF52777">
    <property type="entry name" value="CoA-dependent acyltransferases"/>
    <property type="match status" value="2"/>
</dbReference>
<dbReference type="GO" id="GO:0009366">
    <property type="term" value="C:enterobactin synthetase complex"/>
    <property type="evidence" value="ECO:0007669"/>
    <property type="project" value="TreeGrafter"/>
</dbReference>
<dbReference type="Gene3D" id="3.30.559.10">
    <property type="entry name" value="Chloramphenicol acetyltransferase-like domain"/>
    <property type="match status" value="1"/>
</dbReference>
<proteinExistence type="predicted"/>
<dbReference type="Gene3D" id="3.30.559.30">
    <property type="entry name" value="Nonribosomal peptide synthetase, condensation domain"/>
    <property type="match status" value="1"/>
</dbReference>
<dbReference type="GO" id="GO:0005829">
    <property type="term" value="C:cytosol"/>
    <property type="evidence" value="ECO:0007669"/>
    <property type="project" value="TreeGrafter"/>
</dbReference>
<evidence type="ECO:0000313" key="2">
    <source>
        <dbReference type="EMBL" id="MBB3732634.1"/>
    </source>
</evidence>
<dbReference type="RefSeq" id="WP_183659638.1">
    <property type="nucleotide sequence ID" value="NZ_JACIBV010000001.1"/>
</dbReference>